<organism evidence="1 2">
    <name type="scientific">Goodea atripinnis</name>
    <dbReference type="NCBI Taxonomy" id="208336"/>
    <lineage>
        <taxon>Eukaryota</taxon>
        <taxon>Metazoa</taxon>
        <taxon>Chordata</taxon>
        <taxon>Craniata</taxon>
        <taxon>Vertebrata</taxon>
        <taxon>Euteleostomi</taxon>
        <taxon>Actinopterygii</taxon>
        <taxon>Neopterygii</taxon>
        <taxon>Teleostei</taxon>
        <taxon>Neoteleostei</taxon>
        <taxon>Acanthomorphata</taxon>
        <taxon>Ovalentaria</taxon>
        <taxon>Atherinomorphae</taxon>
        <taxon>Cyprinodontiformes</taxon>
        <taxon>Goodeidae</taxon>
        <taxon>Goodea</taxon>
    </lineage>
</organism>
<feature type="non-terminal residue" evidence="1">
    <location>
        <position position="1"/>
    </location>
</feature>
<reference evidence="1 2" key="1">
    <citation type="submission" date="2021-06" db="EMBL/GenBank/DDBJ databases">
        <authorList>
            <person name="Palmer J.M."/>
        </authorList>
    </citation>
    <scope>NUCLEOTIDE SEQUENCE [LARGE SCALE GENOMIC DNA]</scope>
    <source>
        <strain evidence="1 2">GA_2019</strain>
        <tissue evidence="1">Muscle</tissue>
    </source>
</reference>
<evidence type="ECO:0000313" key="2">
    <source>
        <dbReference type="Proteomes" id="UP001476798"/>
    </source>
</evidence>
<comment type="caution">
    <text evidence="1">The sequence shown here is derived from an EMBL/GenBank/DDBJ whole genome shotgun (WGS) entry which is preliminary data.</text>
</comment>
<name>A0ABV0PGX4_9TELE</name>
<dbReference type="EMBL" id="JAHRIO010072905">
    <property type="protein sequence ID" value="MEQ2182726.1"/>
    <property type="molecule type" value="Genomic_DNA"/>
</dbReference>
<sequence length="170" mass="18550">VVVCPFISNLSLEVSDYQLTADDVVSEDIELLKLTVEAESNQSCENPKDCIGTEKYCSHELFFDIPSGVTSDQTCLVSFTISAESDGTVSLLVNATVKHRSTSCTAGAEATVVLLFDHSGTVVIQLRAENEVSFQRESARMCVKGNRKLQAKDITTWKPPAQSEEQNGKQ</sequence>
<protein>
    <submittedName>
        <fullName evidence="1">Uncharacterized protein</fullName>
    </submittedName>
</protein>
<gene>
    <name evidence="1" type="ORF">GOODEAATRI_025233</name>
</gene>
<accession>A0ABV0PGX4</accession>
<dbReference type="Proteomes" id="UP001476798">
    <property type="component" value="Unassembled WGS sequence"/>
</dbReference>
<keyword evidence="2" id="KW-1185">Reference proteome</keyword>
<evidence type="ECO:0000313" key="1">
    <source>
        <dbReference type="EMBL" id="MEQ2182726.1"/>
    </source>
</evidence>
<proteinExistence type="predicted"/>